<dbReference type="Proteomes" id="UP000000393">
    <property type="component" value="Chromosome"/>
</dbReference>
<gene>
    <name evidence="2" type="ordered locus">Nwat_1793</name>
</gene>
<keyword evidence="1" id="KW-1133">Transmembrane helix</keyword>
<keyword evidence="1" id="KW-0812">Transmembrane</keyword>
<dbReference type="KEGG" id="nwa:Nwat_1793"/>
<sequence length="329" mass="36580">MYKDIRKIRHSSLIMYKYLKICLQAILMGLPWTVATAAYPAINIIGAEADTRILFVAASYSTAVTPPNGAIQGARIVHSDGKPYASLKSVLPQNPIFTILRPVAMTAHNTWAGAFVEPTFLGELANFRDWAGAMDQWTDLVNQNRFPSPAGLPPGPILLKSGDVLILGPFNDCIHTLAGTKPACFDNHFPNQHLDNLFLNLDEVVAEAVALGLTVYVPGYPNFSNLDLGLTQQVLLPPGTEVINSIDYALLASEYEAHFRNRQNVVFIRTDDIIISHIGDGMHLKRKYHEKVANRIMQHFARNRGYTTKNLLKGFNKLLHRIIKKIIKG</sequence>
<evidence type="ECO:0000256" key="1">
    <source>
        <dbReference type="SAM" id="Phobius"/>
    </source>
</evidence>
<organism evidence="2 3">
    <name type="scientific">Nitrosococcus watsoni (strain C-113)</name>
    <dbReference type="NCBI Taxonomy" id="105559"/>
    <lineage>
        <taxon>Bacteria</taxon>
        <taxon>Pseudomonadati</taxon>
        <taxon>Pseudomonadota</taxon>
        <taxon>Gammaproteobacteria</taxon>
        <taxon>Chromatiales</taxon>
        <taxon>Chromatiaceae</taxon>
        <taxon>Nitrosococcus</taxon>
    </lineage>
</organism>
<dbReference type="AlphaFoldDB" id="D8K6X6"/>
<dbReference type="HOGENOM" id="CLU_844209_0_0_6"/>
<evidence type="ECO:0000313" key="3">
    <source>
        <dbReference type="Proteomes" id="UP000000393"/>
    </source>
</evidence>
<proteinExistence type="predicted"/>
<feature type="transmembrane region" description="Helical" evidence="1">
    <location>
        <begin position="21"/>
        <end position="42"/>
    </location>
</feature>
<name>D8K6X6_NITWC</name>
<keyword evidence="3" id="KW-1185">Reference proteome</keyword>
<reference evidence="2 3" key="1">
    <citation type="submission" date="2010-06" db="EMBL/GenBank/DDBJ databases">
        <title>Complete sequence of chromosome of Nitrosococcus watsoni C-113.</title>
        <authorList>
            <consortium name="US DOE Joint Genome Institute"/>
            <person name="Lucas S."/>
            <person name="Copeland A."/>
            <person name="Lapidus A."/>
            <person name="Cheng J.-F."/>
            <person name="Bruce D."/>
            <person name="Goodwin L."/>
            <person name="Pitluck S."/>
            <person name="Malfatti S.A."/>
            <person name="Chain P.S.G."/>
            <person name="Land M."/>
            <person name="Hauser L."/>
            <person name="Kyrpides N."/>
            <person name="Ivanova N."/>
            <person name="Cambell M.A."/>
            <person name="Heidelberg J.F."/>
            <person name="Klotz M.G."/>
            <person name="Woyke T."/>
        </authorList>
    </citation>
    <scope>NUCLEOTIDE SEQUENCE [LARGE SCALE GENOMIC DNA]</scope>
    <source>
        <strain evidence="2 3">C-113</strain>
    </source>
</reference>
<keyword evidence="1" id="KW-0472">Membrane</keyword>
<protein>
    <submittedName>
        <fullName evidence="2">Uncharacterized protein</fullName>
    </submittedName>
</protein>
<accession>D8K6X6</accession>
<evidence type="ECO:0000313" key="2">
    <source>
        <dbReference type="EMBL" id="ADJ28653.1"/>
    </source>
</evidence>
<dbReference type="EMBL" id="CP002086">
    <property type="protein sequence ID" value="ADJ28653.1"/>
    <property type="molecule type" value="Genomic_DNA"/>
</dbReference>